<protein>
    <recommendedName>
        <fullName evidence="5">GDP-mannose pyrophosphatase</fullName>
    </recommendedName>
    <alternativeName>
        <fullName evidence="7">GDP-mannose hydrolase</fullName>
    </alternativeName>
    <alternativeName>
        <fullName evidence="8">GDPMK</fullName>
    </alternativeName>
</protein>
<evidence type="ECO:0000259" key="11">
    <source>
        <dbReference type="PROSITE" id="PS51154"/>
    </source>
</evidence>
<dbReference type="InterPro" id="IPR000086">
    <property type="entry name" value="NUDIX_hydrolase_dom"/>
</dbReference>
<evidence type="ECO:0000259" key="12">
    <source>
        <dbReference type="PROSITE" id="PS51462"/>
    </source>
</evidence>
<feature type="short sequence motif" description="Nudix box" evidence="10">
    <location>
        <begin position="92"/>
        <end position="119"/>
    </location>
</feature>
<dbReference type="RefSeq" id="WP_013419005.1">
    <property type="nucleotide sequence ID" value="NC_014664.1"/>
</dbReference>
<dbReference type="AlphaFoldDB" id="E3I610"/>
<gene>
    <name evidence="13" type="ordered locus">Rvan_1342</name>
</gene>
<feature type="binding site" evidence="9">
    <location>
        <position position="165"/>
    </location>
    <ligand>
        <name>Mg(2+)</name>
        <dbReference type="ChEBI" id="CHEBI:18420"/>
        <label>1</label>
    </ligand>
</feature>
<reference evidence="14" key="1">
    <citation type="journal article" date="2011" name="J. Bacteriol.">
        <title>Genome sequences of eight morphologically diverse alphaproteobacteria.</title>
        <authorList>
            <consortium name="US DOE Joint Genome Institute"/>
            <person name="Brown P.J."/>
            <person name="Kysela D.T."/>
            <person name="Buechlein A."/>
            <person name="Hemmerich C."/>
            <person name="Brun Y.V."/>
        </authorList>
    </citation>
    <scope>NUCLEOTIDE SEQUENCE [LARGE SCALE GENOMIC DNA]</scope>
    <source>
        <strain evidence="14">ATCC 17100 / ATH 3.1.1 / DSM 162 / LMG 4299</strain>
    </source>
</reference>
<dbReference type="Gene3D" id="3.90.79.10">
    <property type="entry name" value="Nucleoside Triphosphate Pyrophosphohydrolase"/>
    <property type="match status" value="1"/>
</dbReference>
<dbReference type="SUPFAM" id="SSF55811">
    <property type="entry name" value="Nudix"/>
    <property type="match status" value="1"/>
</dbReference>
<accession>E3I610</accession>
<dbReference type="PROSITE" id="PS51154">
    <property type="entry name" value="MACRO"/>
    <property type="match status" value="1"/>
</dbReference>
<evidence type="ECO:0000256" key="1">
    <source>
        <dbReference type="ARBA" id="ARBA00000847"/>
    </source>
</evidence>
<comment type="subunit">
    <text evidence="4">Homodimer.</text>
</comment>
<dbReference type="InterPro" id="IPR043472">
    <property type="entry name" value="Macro_dom-like"/>
</dbReference>
<feature type="binding site" evidence="9">
    <location>
        <position position="91"/>
    </location>
    <ligand>
        <name>Mg(2+)</name>
        <dbReference type="ChEBI" id="CHEBI:18420"/>
        <label>1</label>
    </ligand>
</feature>
<dbReference type="GO" id="GO:0019693">
    <property type="term" value="P:ribose phosphate metabolic process"/>
    <property type="evidence" value="ECO:0007669"/>
    <property type="project" value="TreeGrafter"/>
</dbReference>
<dbReference type="GO" id="GO:0046872">
    <property type="term" value="F:metal ion binding"/>
    <property type="evidence" value="ECO:0007669"/>
    <property type="project" value="UniProtKB-KW"/>
</dbReference>
<dbReference type="InterPro" id="IPR015797">
    <property type="entry name" value="NUDIX_hydrolase-like_dom_sf"/>
</dbReference>
<dbReference type="OrthoDB" id="5292471at2"/>
<keyword evidence="9" id="KW-0460">Magnesium</keyword>
<feature type="domain" description="Macro" evidence="11">
    <location>
        <begin position="214"/>
        <end position="421"/>
    </location>
</feature>
<feature type="binding site" evidence="9">
    <location>
        <position position="112"/>
    </location>
    <ligand>
        <name>Mg(2+)</name>
        <dbReference type="ChEBI" id="CHEBI:18420"/>
        <label>1</label>
    </ligand>
</feature>
<dbReference type="GO" id="GO:0006753">
    <property type="term" value="P:nucleoside phosphate metabolic process"/>
    <property type="evidence" value="ECO:0007669"/>
    <property type="project" value="TreeGrafter"/>
</dbReference>
<dbReference type="GO" id="GO:0019144">
    <property type="term" value="F:ADP-sugar diphosphatase activity"/>
    <property type="evidence" value="ECO:0007669"/>
    <property type="project" value="TreeGrafter"/>
</dbReference>
<proteinExistence type="inferred from homology"/>
<dbReference type="Pfam" id="PF01661">
    <property type="entry name" value="Macro"/>
    <property type="match status" value="1"/>
</dbReference>
<comment type="similarity">
    <text evidence="3">Belongs to the Nudix hydrolase family. NudK subfamily.</text>
</comment>
<dbReference type="Gene3D" id="3.40.220.10">
    <property type="entry name" value="Leucine Aminopeptidase, subunit E, domain 1"/>
    <property type="match status" value="1"/>
</dbReference>
<keyword evidence="9" id="KW-0479">Metal-binding</keyword>
<evidence type="ECO:0000313" key="14">
    <source>
        <dbReference type="Proteomes" id="UP000001399"/>
    </source>
</evidence>
<dbReference type="InterPro" id="IPR002589">
    <property type="entry name" value="Macro_dom"/>
</dbReference>
<dbReference type="SUPFAM" id="SSF52949">
    <property type="entry name" value="Macro domain-like"/>
    <property type="match status" value="1"/>
</dbReference>
<evidence type="ECO:0000256" key="7">
    <source>
        <dbReference type="ARBA" id="ARBA00032162"/>
    </source>
</evidence>
<evidence type="ECO:0000256" key="8">
    <source>
        <dbReference type="ARBA" id="ARBA00032272"/>
    </source>
</evidence>
<comment type="catalytic activity">
    <reaction evidence="1">
        <text>GDP-alpha-D-mannose + H2O = alpha-D-mannose 1-phosphate + GMP + 2 H(+)</text>
        <dbReference type="Rhea" id="RHEA:27978"/>
        <dbReference type="ChEBI" id="CHEBI:15377"/>
        <dbReference type="ChEBI" id="CHEBI:15378"/>
        <dbReference type="ChEBI" id="CHEBI:57527"/>
        <dbReference type="ChEBI" id="CHEBI:58115"/>
        <dbReference type="ChEBI" id="CHEBI:58409"/>
    </reaction>
</comment>
<feature type="binding site" evidence="9">
    <location>
        <position position="116"/>
    </location>
    <ligand>
        <name>Mg(2+)</name>
        <dbReference type="ChEBI" id="CHEBI:18420"/>
        <label>1</label>
    </ligand>
</feature>
<sequence>MPDLAKPSRVTISEHSRVLDLFFKVDDYAVSHERLDGAMSEPRSTLVFERGDAVGALLYDPERRKIITVRQFRLPVHLREPGRGWMVEAVAGMLNTTDGGESETPYDCVMRETQEETGYQLTRLTPVGKYYSSPGGSTEIIHLYYAEVRTVDQTEKGGGNAAEGEDIEIVEFAIDEFFDRLVAGEFQDPKLIIAGQWLMARRGNLAAEYDTKTSRTFVAELNPRQTIGIKTGNISAIKDVEAWVNSENTDMQMDRFFRRSVSATIRVLGAKKHEGSTSIQEDTIGLALTKALGGRNFVTPGTVLETEPGELEKTHNVQRIFHVASVAGDIGTGLSTTLANIERSIDNVLAAISKRRYRSALIPLFGTGQGGFPVSEVVPVLVKGARDFFAENPKSPLREIYFVAYSEGDLARLKNEIRVVTGVTPVEVKAGE</sequence>
<keyword evidence="6 13" id="KW-0378">Hydrolase</keyword>
<dbReference type="STRING" id="648757.Rvan_1342"/>
<dbReference type="EMBL" id="CP002292">
    <property type="protein sequence ID" value="ADP70603.1"/>
    <property type="molecule type" value="Genomic_DNA"/>
</dbReference>
<keyword evidence="14" id="KW-1185">Reference proteome</keyword>
<evidence type="ECO:0000256" key="6">
    <source>
        <dbReference type="ARBA" id="ARBA00022801"/>
    </source>
</evidence>
<evidence type="ECO:0000256" key="5">
    <source>
        <dbReference type="ARBA" id="ARBA00016377"/>
    </source>
</evidence>
<dbReference type="NCBIfam" id="TIGR00052">
    <property type="entry name" value="nudix-type nucleoside diphosphatase, YffH/AdpP family"/>
    <property type="match status" value="1"/>
</dbReference>
<evidence type="ECO:0000256" key="9">
    <source>
        <dbReference type="PIRSR" id="PIRSR604385-2"/>
    </source>
</evidence>
<feature type="domain" description="Nudix hydrolase" evidence="12">
    <location>
        <begin position="49"/>
        <end position="194"/>
    </location>
</feature>
<dbReference type="Proteomes" id="UP000001399">
    <property type="component" value="Chromosome"/>
</dbReference>
<dbReference type="PANTHER" id="PTHR11839">
    <property type="entry name" value="UDP/ADP-SUGAR PYROPHOSPHATASE"/>
    <property type="match status" value="1"/>
</dbReference>
<evidence type="ECO:0000256" key="4">
    <source>
        <dbReference type="ARBA" id="ARBA00011738"/>
    </source>
</evidence>
<dbReference type="Pfam" id="PF00293">
    <property type="entry name" value="NUDIX"/>
    <property type="match status" value="1"/>
</dbReference>
<name>E3I610_RHOVT</name>
<evidence type="ECO:0000256" key="10">
    <source>
        <dbReference type="PIRSR" id="PIRSR604385-3"/>
    </source>
</evidence>
<dbReference type="KEGG" id="rva:Rvan_1342"/>
<dbReference type="PANTHER" id="PTHR11839:SF18">
    <property type="entry name" value="NUDIX HYDROLASE DOMAIN-CONTAINING PROTEIN"/>
    <property type="match status" value="1"/>
</dbReference>
<comment type="cofactor">
    <cofactor evidence="2 9">
        <name>Mg(2+)</name>
        <dbReference type="ChEBI" id="CHEBI:18420"/>
    </cofactor>
</comment>
<dbReference type="eggNOG" id="COG0494">
    <property type="taxonomic scope" value="Bacteria"/>
</dbReference>
<evidence type="ECO:0000256" key="3">
    <source>
        <dbReference type="ARBA" id="ARBA00007275"/>
    </source>
</evidence>
<dbReference type="eggNOG" id="COG2110">
    <property type="taxonomic scope" value="Bacteria"/>
</dbReference>
<dbReference type="HOGENOM" id="CLU_634428_0_0_5"/>
<dbReference type="GO" id="GO:0005829">
    <property type="term" value="C:cytosol"/>
    <property type="evidence" value="ECO:0007669"/>
    <property type="project" value="TreeGrafter"/>
</dbReference>
<dbReference type="InterPro" id="IPR004385">
    <property type="entry name" value="NDP_pyrophosphatase"/>
</dbReference>
<evidence type="ECO:0000256" key="2">
    <source>
        <dbReference type="ARBA" id="ARBA00001946"/>
    </source>
</evidence>
<evidence type="ECO:0000313" key="13">
    <source>
        <dbReference type="EMBL" id="ADP70603.1"/>
    </source>
</evidence>
<dbReference type="PROSITE" id="PS51462">
    <property type="entry name" value="NUDIX"/>
    <property type="match status" value="1"/>
</dbReference>
<organism evidence="13 14">
    <name type="scientific">Rhodomicrobium vannielii (strain ATCC 17100 / DSM 162 / LMG 4299 / NCIMB 10020 / ATH 3.1.1)</name>
    <dbReference type="NCBI Taxonomy" id="648757"/>
    <lineage>
        <taxon>Bacteria</taxon>
        <taxon>Pseudomonadati</taxon>
        <taxon>Pseudomonadota</taxon>
        <taxon>Alphaproteobacteria</taxon>
        <taxon>Hyphomicrobiales</taxon>
        <taxon>Hyphomicrobiaceae</taxon>
        <taxon>Rhodomicrobium</taxon>
    </lineage>
</organism>